<dbReference type="EMBL" id="RJVU01036174">
    <property type="protein sequence ID" value="ROL46877.1"/>
    <property type="molecule type" value="Genomic_DNA"/>
</dbReference>
<dbReference type="PRINTS" id="PR00896">
    <property type="entry name" value="VASOPRESSINR"/>
</dbReference>
<dbReference type="Proteomes" id="UP000281406">
    <property type="component" value="Unassembled WGS sequence"/>
</dbReference>
<dbReference type="GO" id="GO:0001992">
    <property type="term" value="P:regulation of systemic arterial blood pressure by vasopressin"/>
    <property type="evidence" value="ECO:0007669"/>
    <property type="project" value="TreeGrafter"/>
</dbReference>
<dbReference type="SUPFAM" id="SSF81321">
    <property type="entry name" value="Family A G protein-coupled receptor-like"/>
    <property type="match status" value="1"/>
</dbReference>
<reference evidence="13 14" key="1">
    <citation type="submission" date="2018-10" db="EMBL/GenBank/DDBJ databases">
        <title>Genome assembly for a Yunnan-Guizhou Plateau 3E fish, Anabarilius grahami (Regan), and its evolutionary and genetic applications.</title>
        <authorList>
            <person name="Jiang W."/>
        </authorList>
    </citation>
    <scope>NUCLEOTIDE SEQUENCE [LARGE SCALE GENOMIC DNA]</scope>
    <source>
        <strain evidence="13">AG-KIZ</strain>
        <tissue evidence="13">Muscle</tissue>
    </source>
</reference>
<dbReference type="OrthoDB" id="5987909at2759"/>
<dbReference type="Pfam" id="PF00001">
    <property type="entry name" value="7tm_1"/>
    <property type="match status" value="1"/>
</dbReference>
<evidence type="ECO:0000256" key="2">
    <source>
        <dbReference type="ARBA" id="ARBA00022475"/>
    </source>
</evidence>
<feature type="compositionally biased region" description="Polar residues" evidence="11">
    <location>
        <begin position="313"/>
        <end position="325"/>
    </location>
</feature>
<evidence type="ECO:0000256" key="6">
    <source>
        <dbReference type="ARBA" id="ARBA00023136"/>
    </source>
</evidence>
<feature type="region of interest" description="Disordered" evidence="11">
    <location>
        <begin position="499"/>
        <end position="520"/>
    </location>
</feature>
<comment type="similarity">
    <text evidence="10">Belongs to the G-protein coupled receptor 1 family. Vasopressin/oxytocin receptor subfamily.</text>
</comment>
<dbReference type="InterPro" id="IPR017452">
    <property type="entry name" value="GPCR_Rhodpsn_7TM"/>
</dbReference>
<accession>A0A3N0YL26</accession>
<dbReference type="InterPro" id="IPR000276">
    <property type="entry name" value="GPCR_Rhodpsn"/>
</dbReference>
<feature type="transmembrane region" description="Helical" evidence="10">
    <location>
        <begin position="187"/>
        <end position="209"/>
    </location>
</feature>
<feature type="transmembrane region" description="Helical" evidence="10">
    <location>
        <begin position="74"/>
        <end position="96"/>
    </location>
</feature>
<keyword evidence="7 10" id="KW-0675">Receptor</keyword>
<dbReference type="GO" id="GO:0045907">
    <property type="term" value="P:positive regulation of vasoconstriction"/>
    <property type="evidence" value="ECO:0007669"/>
    <property type="project" value="TreeGrafter"/>
</dbReference>
<feature type="region of interest" description="Disordered" evidence="11">
    <location>
        <begin position="379"/>
        <end position="403"/>
    </location>
</feature>
<keyword evidence="2" id="KW-1003">Cell membrane</keyword>
<dbReference type="GO" id="GO:0032870">
    <property type="term" value="P:cellular response to hormone stimulus"/>
    <property type="evidence" value="ECO:0007669"/>
    <property type="project" value="TreeGrafter"/>
</dbReference>
<comment type="caution">
    <text evidence="13">The sequence shown here is derived from an EMBL/GenBank/DDBJ whole genome shotgun (WGS) entry which is preliminary data.</text>
</comment>
<dbReference type="GO" id="GO:0005000">
    <property type="term" value="F:vasopressin receptor activity"/>
    <property type="evidence" value="ECO:0007669"/>
    <property type="project" value="InterPro"/>
</dbReference>
<evidence type="ECO:0000259" key="12">
    <source>
        <dbReference type="PROSITE" id="PS50262"/>
    </source>
</evidence>
<dbReference type="PANTHER" id="PTHR24241:SF20">
    <property type="entry name" value="VASOPRESSIN V2 RECEPTOR"/>
    <property type="match status" value="1"/>
</dbReference>
<evidence type="ECO:0000256" key="5">
    <source>
        <dbReference type="ARBA" id="ARBA00023040"/>
    </source>
</evidence>
<feature type="compositionally biased region" description="Polar residues" evidence="11">
    <location>
        <begin position="336"/>
        <end position="355"/>
    </location>
</feature>
<dbReference type="CDD" id="cd15388">
    <property type="entry name" value="7tmA_V2R"/>
    <property type="match status" value="1"/>
</dbReference>
<feature type="transmembrane region" description="Helical" evidence="10">
    <location>
        <begin position="425"/>
        <end position="447"/>
    </location>
</feature>
<sequence>MEIFSREAGWERSLHATVAWSNLTTSSFSEHAELNSTFRGGSYFWLVSQNSSINPTQAPDPFRMRDTALAQAEIGILGLVLALTTLGNSFVLWVLLRRRKYNAPMHLFMVNLCVADLVVAFFQVLPQLVWVITERFQGPDVLCRSVKYLQIVGMFASSYMIVAMTVDRHNAICCPLQTYKGGAVSCWNTPIMVAWGLALVLSVPQVFIFSRSEVSPGVFECWGHFAEPWGLKAYVTWMTVAVFVVPTFIITVCQVRIFKEIHDNIYLKSERVVSADMKKNLVIFHFPIFKKRASSARLSHMQREAREPHKKNTNSGSSHSHTCNTEDAEPECCDQSCQDGHSPNDLASQTHSSSPDVLPRIQAHPHAIWSNSAAAQTSHGYSVPHRNTTTEESNTSPNPSFPPCPLHPPFTGVSKAMSKTVRMTLVIVLVYTLCWSPFFIVQLWAAWDPNPPDQGVAFTILMLLASLNSCTNPWIYTAFSSSVSSELLALLRCRPKLPRRSSMHDHSSDINTSITKDNQH</sequence>
<dbReference type="PROSITE" id="PS00237">
    <property type="entry name" value="G_PROTEIN_RECEP_F1_1"/>
    <property type="match status" value="1"/>
</dbReference>
<evidence type="ECO:0000256" key="10">
    <source>
        <dbReference type="RuleBase" id="RU046427"/>
    </source>
</evidence>
<feature type="region of interest" description="Disordered" evidence="11">
    <location>
        <begin position="297"/>
        <end position="358"/>
    </location>
</feature>
<keyword evidence="8 10" id="KW-0325">Glycoprotein</keyword>
<dbReference type="Gene3D" id="1.20.1070.10">
    <property type="entry name" value="Rhodopsin 7-helix transmembrane proteins"/>
    <property type="match status" value="1"/>
</dbReference>
<feature type="compositionally biased region" description="Polar residues" evidence="11">
    <location>
        <begin position="509"/>
        <end position="520"/>
    </location>
</feature>
<dbReference type="InterPro" id="IPR001817">
    <property type="entry name" value="Vasoprsn_rcpt"/>
</dbReference>
<evidence type="ECO:0000256" key="3">
    <source>
        <dbReference type="ARBA" id="ARBA00022692"/>
    </source>
</evidence>
<keyword evidence="4 10" id="KW-1133">Transmembrane helix</keyword>
<feature type="domain" description="G-protein coupled receptors family 1 profile" evidence="12">
    <location>
        <begin position="87"/>
        <end position="476"/>
    </location>
</feature>
<comment type="subcellular location">
    <subcellularLocation>
        <location evidence="1 10">Cell membrane</location>
        <topology evidence="1 10">Multi-pass membrane protein</topology>
    </subcellularLocation>
</comment>
<gene>
    <name evidence="13" type="ORF">DPX16_20529</name>
</gene>
<evidence type="ECO:0000256" key="11">
    <source>
        <dbReference type="SAM" id="MobiDB-lite"/>
    </source>
</evidence>
<feature type="transmembrane region" description="Helical" evidence="10">
    <location>
        <begin position="234"/>
        <end position="258"/>
    </location>
</feature>
<dbReference type="PANTHER" id="PTHR24241">
    <property type="entry name" value="NEUROPEPTIDE RECEPTOR-RELATED G-PROTEIN COUPLED RECEPTOR"/>
    <property type="match status" value="1"/>
</dbReference>
<evidence type="ECO:0000256" key="4">
    <source>
        <dbReference type="ARBA" id="ARBA00022989"/>
    </source>
</evidence>
<feature type="transmembrane region" description="Helical" evidence="10">
    <location>
        <begin position="148"/>
        <end position="166"/>
    </location>
</feature>
<name>A0A3N0YL26_ANAGA</name>
<evidence type="ECO:0000256" key="9">
    <source>
        <dbReference type="ARBA" id="ARBA00023224"/>
    </source>
</evidence>
<dbReference type="PROSITE" id="PS50262">
    <property type="entry name" value="G_PROTEIN_RECEP_F1_2"/>
    <property type="match status" value="1"/>
</dbReference>
<protein>
    <submittedName>
        <fullName evidence="13">Vasopressin V2 receptor</fullName>
    </submittedName>
</protein>
<comment type="caution">
    <text evidence="10">Lacks conserved residue(s) required for the propagation of feature annotation.</text>
</comment>
<dbReference type="GO" id="GO:0042277">
    <property type="term" value="F:peptide binding"/>
    <property type="evidence" value="ECO:0007669"/>
    <property type="project" value="TreeGrafter"/>
</dbReference>
<keyword evidence="3 10" id="KW-0812">Transmembrane</keyword>
<keyword evidence="9 10" id="KW-0807">Transducer</keyword>
<evidence type="ECO:0000256" key="1">
    <source>
        <dbReference type="ARBA" id="ARBA00004651"/>
    </source>
</evidence>
<organism evidence="13 14">
    <name type="scientific">Anabarilius grahami</name>
    <name type="common">Kanglang fish</name>
    <name type="synonym">Barilius grahami</name>
    <dbReference type="NCBI Taxonomy" id="495550"/>
    <lineage>
        <taxon>Eukaryota</taxon>
        <taxon>Metazoa</taxon>
        <taxon>Chordata</taxon>
        <taxon>Craniata</taxon>
        <taxon>Vertebrata</taxon>
        <taxon>Euteleostomi</taxon>
        <taxon>Actinopterygii</taxon>
        <taxon>Neopterygii</taxon>
        <taxon>Teleostei</taxon>
        <taxon>Ostariophysi</taxon>
        <taxon>Cypriniformes</taxon>
        <taxon>Xenocyprididae</taxon>
        <taxon>Xenocypridinae</taxon>
        <taxon>Xenocypridinae incertae sedis</taxon>
        <taxon>Anabarilius</taxon>
    </lineage>
</organism>
<evidence type="ECO:0000313" key="13">
    <source>
        <dbReference type="EMBL" id="ROL46877.1"/>
    </source>
</evidence>
<keyword evidence="14" id="KW-1185">Reference proteome</keyword>
<keyword evidence="6 10" id="KW-0472">Membrane</keyword>
<evidence type="ECO:0000313" key="14">
    <source>
        <dbReference type="Proteomes" id="UP000281406"/>
    </source>
</evidence>
<dbReference type="PRINTS" id="PR00237">
    <property type="entry name" value="GPCRRHODOPSN"/>
</dbReference>
<dbReference type="AlphaFoldDB" id="A0A3N0YL26"/>
<feature type="transmembrane region" description="Helical" evidence="10">
    <location>
        <begin position="108"/>
        <end position="128"/>
    </location>
</feature>
<dbReference type="GO" id="GO:0005886">
    <property type="term" value="C:plasma membrane"/>
    <property type="evidence" value="ECO:0007669"/>
    <property type="project" value="UniProtKB-SubCell"/>
</dbReference>
<evidence type="ECO:0000256" key="8">
    <source>
        <dbReference type="ARBA" id="ARBA00023180"/>
    </source>
</evidence>
<keyword evidence="5 10" id="KW-0297">G-protein coupled receptor</keyword>
<evidence type="ECO:0000256" key="7">
    <source>
        <dbReference type="ARBA" id="ARBA00023170"/>
    </source>
</evidence>
<proteinExistence type="inferred from homology"/>